<accession>W6MW12</accession>
<name>W6MW12_9ASCO</name>
<reference evidence="1" key="1">
    <citation type="submission" date="2013-12" db="EMBL/GenBank/DDBJ databases">
        <authorList>
            <person name="Genoscope - CEA"/>
        </authorList>
    </citation>
    <scope>NUCLEOTIDE SEQUENCE</scope>
    <source>
        <strain evidence="1">CBS 1993</strain>
    </source>
</reference>
<protein>
    <submittedName>
        <fullName evidence="1">Uncharacterized protein</fullName>
    </submittedName>
</protein>
<gene>
    <name evidence="1" type="ORF">KUCA_T00002734001</name>
</gene>
<reference evidence="1" key="2">
    <citation type="submission" date="2014-02" db="EMBL/GenBank/DDBJ databases">
        <title>Complete DNA sequence of /Kuraishia capsulata/ illustrates novel genomic features among budding yeasts (/Saccharomycotina/).</title>
        <authorList>
            <person name="Morales L."/>
            <person name="Noel B."/>
            <person name="Porcel B."/>
            <person name="Marcet-Houben M."/>
            <person name="Hullo M-F."/>
            <person name="Sacerdot C."/>
            <person name="Tekaia F."/>
            <person name="Leh-Louis V."/>
            <person name="Despons L."/>
            <person name="Khanna V."/>
            <person name="Aury J-M."/>
            <person name="Barbe V."/>
            <person name="Couloux A."/>
            <person name="Labadie K."/>
            <person name="Pelletier E."/>
            <person name="Souciet J-L."/>
            <person name="Boekhout T."/>
            <person name="Gabaldon T."/>
            <person name="Wincker P."/>
            <person name="Dujon B."/>
        </authorList>
    </citation>
    <scope>NUCLEOTIDE SEQUENCE</scope>
    <source>
        <strain evidence="1">CBS 1993</strain>
    </source>
</reference>
<proteinExistence type="predicted"/>
<evidence type="ECO:0000313" key="1">
    <source>
        <dbReference type="EMBL" id="CDK26760.1"/>
    </source>
</evidence>
<dbReference type="AlphaFoldDB" id="W6MW12"/>
<evidence type="ECO:0000313" key="2">
    <source>
        <dbReference type="Proteomes" id="UP000019384"/>
    </source>
</evidence>
<dbReference type="EMBL" id="HG793127">
    <property type="protein sequence ID" value="CDK26760.1"/>
    <property type="molecule type" value="Genomic_DNA"/>
</dbReference>
<dbReference type="HOGENOM" id="CLU_3413135_0_0_1"/>
<organism evidence="1 2">
    <name type="scientific">Kuraishia capsulata CBS 1993</name>
    <dbReference type="NCBI Taxonomy" id="1382522"/>
    <lineage>
        <taxon>Eukaryota</taxon>
        <taxon>Fungi</taxon>
        <taxon>Dikarya</taxon>
        <taxon>Ascomycota</taxon>
        <taxon>Saccharomycotina</taxon>
        <taxon>Pichiomycetes</taxon>
        <taxon>Pichiales</taxon>
        <taxon>Pichiaceae</taxon>
        <taxon>Kuraishia</taxon>
    </lineage>
</organism>
<keyword evidence="2" id="KW-1185">Reference proteome</keyword>
<sequence>MIPFEGLLPYGIMFAVCKDFYFAPETRY</sequence>
<dbReference type="Proteomes" id="UP000019384">
    <property type="component" value="Unassembled WGS sequence"/>
</dbReference>